<sequence length="124" mass="12447">MTMLFIGLLVVMFVAALIGGGALFAARATGFDLAQSAARAGAQQIDTATYRATGQLRLDPAKAAQAAKQFLAGAGATGTVEVTTAKITVVATSHQATPMLARFGYDTVTVTSTASATPTTGPPA</sequence>
<dbReference type="Proteomes" id="UP001589608">
    <property type="component" value="Unassembled WGS sequence"/>
</dbReference>
<evidence type="ECO:0000313" key="1">
    <source>
        <dbReference type="EMBL" id="MFB9443033.1"/>
    </source>
</evidence>
<organism evidence="1 2">
    <name type="scientific">Dactylosporangium vinaceum</name>
    <dbReference type="NCBI Taxonomy" id="53362"/>
    <lineage>
        <taxon>Bacteria</taxon>
        <taxon>Bacillati</taxon>
        <taxon>Actinomycetota</taxon>
        <taxon>Actinomycetes</taxon>
        <taxon>Micromonosporales</taxon>
        <taxon>Micromonosporaceae</taxon>
        <taxon>Dactylosporangium</taxon>
    </lineage>
</organism>
<name>A0ABV5M2F3_9ACTN</name>
<reference evidence="1 2" key="1">
    <citation type="submission" date="2024-09" db="EMBL/GenBank/DDBJ databases">
        <authorList>
            <person name="Sun Q."/>
            <person name="Mori K."/>
        </authorList>
    </citation>
    <scope>NUCLEOTIDE SEQUENCE [LARGE SCALE GENOMIC DNA]</scope>
    <source>
        <strain evidence="1 2">JCM 3307</strain>
    </source>
</reference>
<dbReference type="RefSeq" id="WP_223099504.1">
    <property type="nucleotide sequence ID" value="NZ_CP061913.1"/>
</dbReference>
<comment type="caution">
    <text evidence="1">The sequence shown here is derived from an EMBL/GenBank/DDBJ whole genome shotgun (WGS) entry which is preliminary data.</text>
</comment>
<evidence type="ECO:0000313" key="2">
    <source>
        <dbReference type="Proteomes" id="UP001589608"/>
    </source>
</evidence>
<protein>
    <recommendedName>
        <fullName evidence="3">Flp pilus-assembly TadG-like N-terminal domain-containing protein</fullName>
    </recommendedName>
</protein>
<accession>A0ABV5M2F3</accession>
<evidence type="ECO:0008006" key="3">
    <source>
        <dbReference type="Google" id="ProtNLM"/>
    </source>
</evidence>
<keyword evidence="2" id="KW-1185">Reference proteome</keyword>
<proteinExistence type="predicted"/>
<gene>
    <name evidence="1" type="ORF">ACFFTR_08055</name>
</gene>
<dbReference type="EMBL" id="JBHMCA010000019">
    <property type="protein sequence ID" value="MFB9443033.1"/>
    <property type="molecule type" value="Genomic_DNA"/>
</dbReference>